<feature type="compositionally biased region" description="Basic and acidic residues" evidence="1">
    <location>
        <begin position="44"/>
        <end position="54"/>
    </location>
</feature>
<dbReference type="Gramene" id="PRQ50501">
    <property type="protein sequence ID" value="PRQ50501"/>
    <property type="gene ID" value="RchiOBHm_Chr2g0133891"/>
</dbReference>
<protein>
    <recommendedName>
        <fullName evidence="4">Transcription factor interactor and regulator CCHC(Zn) family</fullName>
    </recommendedName>
</protein>
<accession>A0A2P6RVQ2</accession>
<name>A0A2P6RVQ2_ROSCH</name>
<reference evidence="2 3" key="1">
    <citation type="journal article" date="2018" name="Nat. Genet.">
        <title>The Rosa genome provides new insights in the design of modern roses.</title>
        <authorList>
            <person name="Bendahmane M."/>
        </authorList>
    </citation>
    <scope>NUCLEOTIDE SEQUENCE [LARGE SCALE GENOMIC DNA]</scope>
    <source>
        <strain evidence="3">cv. Old Blush</strain>
    </source>
</reference>
<sequence>MADQRQRVDTFSGGTIASKLPDVAWDTYEELSLNSLHWDDHDARRQQVHNKESTPSRGGIYEVQGTSSGPSMHEFKRLESKIDQFLNQVNRNPPQSQVKMATSTSCLLCESLAHSTQECHLSSKFPDFVEEQVNQVGNFVPRNQRNDPYSNTYNPGWRNHPNFSWRDQGGLSSAFQGGKQSFRGGQGQDSSNVANYGNAHQGSTNFSQYGQHGQQAYGSNSQGQFTSSQGFHGQNTPPGFTQGVGYSGSKFQGNPSSFQGPHQGENYNSPPILQGIPIQAPNEPKKPNFEDLMGEFLKVQTSTNAETKQNISSLVQGYQTLQQGMARLEVQVGQMATNMSERPKGALPSQPEPNPRGKLHECNAITTLRSGKVYDNHVYMPTSSSFHTNPLFDDDVDLHSYGAKREENGRKCTFR</sequence>
<feature type="region of interest" description="Disordered" evidence="1">
    <location>
        <begin position="44"/>
        <end position="70"/>
    </location>
</feature>
<evidence type="ECO:0000256" key="1">
    <source>
        <dbReference type="SAM" id="MobiDB-lite"/>
    </source>
</evidence>
<feature type="compositionally biased region" description="Polar residues" evidence="1">
    <location>
        <begin position="249"/>
        <end position="271"/>
    </location>
</feature>
<dbReference type="Proteomes" id="UP000238479">
    <property type="component" value="Chromosome 2"/>
</dbReference>
<evidence type="ECO:0000313" key="3">
    <source>
        <dbReference type="Proteomes" id="UP000238479"/>
    </source>
</evidence>
<comment type="caution">
    <text evidence="2">The sequence shown here is derived from an EMBL/GenBank/DDBJ whole genome shotgun (WGS) entry which is preliminary data.</text>
</comment>
<evidence type="ECO:0000313" key="2">
    <source>
        <dbReference type="EMBL" id="PRQ50501.1"/>
    </source>
</evidence>
<feature type="region of interest" description="Disordered" evidence="1">
    <location>
        <begin position="138"/>
        <end position="287"/>
    </location>
</feature>
<feature type="compositionally biased region" description="Polar residues" evidence="1">
    <location>
        <begin position="170"/>
        <end position="179"/>
    </location>
</feature>
<evidence type="ECO:0008006" key="4">
    <source>
        <dbReference type="Google" id="ProtNLM"/>
    </source>
</evidence>
<feature type="compositionally biased region" description="Polar residues" evidence="1">
    <location>
        <begin position="138"/>
        <end position="154"/>
    </location>
</feature>
<feature type="compositionally biased region" description="Polar residues" evidence="1">
    <location>
        <begin position="188"/>
        <end position="239"/>
    </location>
</feature>
<dbReference type="AlphaFoldDB" id="A0A2P6RVQ2"/>
<dbReference type="EMBL" id="PDCK01000040">
    <property type="protein sequence ID" value="PRQ50501.1"/>
    <property type="molecule type" value="Genomic_DNA"/>
</dbReference>
<gene>
    <name evidence="2" type="ORF">RchiOBHm_Chr2g0133891</name>
</gene>
<proteinExistence type="predicted"/>
<keyword evidence="3" id="KW-1185">Reference proteome</keyword>
<organism evidence="2 3">
    <name type="scientific">Rosa chinensis</name>
    <name type="common">China rose</name>
    <dbReference type="NCBI Taxonomy" id="74649"/>
    <lineage>
        <taxon>Eukaryota</taxon>
        <taxon>Viridiplantae</taxon>
        <taxon>Streptophyta</taxon>
        <taxon>Embryophyta</taxon>
        <taxon>Tracheophyta</taxon>
        <taxon>Spermatophyta</taxon>
        <taxon>Magnoliopsida</taxon>
        <taxon>eudicotyledons</taxon>
        <taxon>Gunneridae</taxon>
        <taxon>Pentapetalae</taxon>
        <taxon>rosids</taxon>
        <taxon>fabids</taxon>
        <taxon>Rosales</taxon>
        <taxon>Rosaceae</taxon>
        <taxon>Rosoideae</taxon>
        <taxon>Rosoideae incertae sedis</taxon>
        <taxon>Rosa</taxon>
    </lineage>
</organism>